<dbReference type="InterPro" id="IPR036188">
    <property type="entry name" value="FAD/NAD-bd_sf"/>
</dbReference>
<dbReference type="Pfam" id="PF01266">
    <property type="entry name" value="DAO"/>
    <property type="match status" value="1"/>
</dbReference>
<dbReference type="Gene3D" id="3.30.9.10">
    <property type="entry name" value="D-Amino Acid Oxidase, subunit A, domain 2"/>
    <property type="match status" value="1"/>
</dbReference>
<evidence type="ECO:0000313" key="2">
    <source>
        <dbReference type="EMBL" id="KAH1899281.1"/>
    </source>
</evidence>
<dbReference type="SUPFAM" id="SSF54373">
    <property type="entry name" value="FAD-linked reductases, C-terminal domain"/>
    <property type="match status" value="1"/>
</dbReference>
<accession>A0A8H4MTM3</accession>
<reference evidence="2" key="1">
    <citation type="submission" date="2021-08" db="EMBL/GenBank/DDBJ databases">
        <title>Global Aspergillus fumigatus from environmental and clinical sources.</title>
        <authorList>
            <person name="Barber A."/>
            <person name="Sae-Ong T."/>
        </authorList>
    </citation>
    <scope>NUCLEOTIDE SEQUENCE</scope>
    <source>
        <strain evidence="2">NRZ-2016-071</strain>
    </source>
</reference>
<dbReference type="InterPro" id="IPR006076">
    <property type="entry name" value="FAD-dep_OxRdtase"/>
</dbReference>
<organism evidence="2 3">
    <name type="scientific">Aspergillus fumigatus</name>
    <name type="common">Neosartorya fumigata</name>
    <dbReference type="NCBI Taxonomy" id="746128"/>
    <lineage>
        <taxon>Eukaryota</taxon>
        <taxon>Fungi</taxon>
        <taxon>Dikarya</taxon>
        <taxon>Ascomycota</taxon>
        <taxon>Pezizomycotina</taxon>
        <taxon>Eurotiomycetes</taxon>
        <taxon>Eurotiomycetidae</taxon>
        <taxon>Eurotiales</taxon>
        <taxon>Aspergillaceae</taxon>
        <taxon>Aspergillus</taxon>
        <taxon>Aspergillus subgen. Fumigati</taxon>
    </lineage>
</organism>
<dbReference type="OMA" id="VAHPYTF"/>
<dbReference type="AlphaFoldDB" id="A0A8H4MTM3"/>
<evidence type="ECO:0000313" key="3">
    <source>
        <dbReference type="Proteomes" id="UP000813423"/>
    </source>
</evidence>
<dbReference type="PANTHER" id="PTHR13847">
    <property type="entry name" value="SARCOSINE DEHYDROGENASE-RELATED"/>
    <property type="match status" value="1"/>
</dbReference>
<feature type="domain" description="FAD dependent oxidoreductase" evidence="1">
    <location>
        <begin position="18"/>
        <end position="388"/>
    </location>
</feature>
<gene>
    <name evidence="2" type="ORF">KXV57_009134</name>
</gene>
<dbReference type="Gene3D" id="3.50.50.60">
    <property type="entry name" value="FAD/NAD(P)-binding domain"/>
    <property type="match status" value="1"/>
</dbReference>
<dbReference type="SUPFAM" id="SSF51905">
    <property type="entry name" value="FAD/NAD(P)-binding domain"/>
    <property type="match status" value="1"/>
</dbReference>
<sequence>MHSTVDIPSLNASPAPNRIIIIGGGIVGASLAFHLSTRSTHHHIVLIDKDLQAQLGSTGHAPGFVGQLNESAVLTRLAQDTVSEYLSIPGGFNTVGGLELTSTPSGLETLRRRRDLAKEAGLPAGLVEPEEAASLAPNFVDGSSIAGGLFFPSDGTADAKGITTYYLERARDRGVDFLETAVTGFGTKKGGDENTARIATIRTKDGEIDSENSIVILATGIWTSSLLSTGNPSPITQLPIPVVPVAHPYTFTRPRPPRAGKPSPFVRWLDHHVYARDHGDLDGMGCYNHAPVLLNPDQSAIGAWLSDFEQVLADASSVPKNGAEFQVSRHSEASVEEPEVAEKGPFNGIFAVTPDNLPLVGRVPDVDNLWLCAAIWVTTAAGAAKLLVRKILGDDAAAHGDTMLLDALSPKRFWGLEPDLLIRRALRQYNDIYNRGLREDGDGQ</sequence>
<dbReference type="Proteomes" id="UP000813423">
    <property type="component" value="Unassembled WGS sequence"/>
</dbReference>
<name>A0A8H4MTM3_ASPFM</name>
<evidence type="ECO:0000259" key="1">
    <source>
        <dbReference type="Pfam" id="PF01266"/>
    </source>
</evidence>
<protein>
    <recommendedName>
        <fullName evidence="1">FAD dependent oxidoreductase domain-containing protein</fullName>
    </recommendedName>
</protein>
<proteinExistence type="predicted"/>
<dbReference type="GO" id="GO:0005739">
    <property type="term" value="C:mitochondrion"/>
    <property type="evidence" value="ECO:0007669"/>
    <property type="project" value="TreeGrafter"/>
</dbReference>
<dbReference type="EMBL" id="JAIBSC010000087">
    <property type="protein sequence ID" value="KAH1899281.1"/>
    <property type="molecule type" value="Genomic_DNA"/>
</dbReference>
<comment type="caution">
    <text evidence="2">The sequence shown here is derived from an EMBL/GenBank/DDBJ whole genome shotgun (WGS) entry which is preliminary data.</text>
</comment>
<dbReference type="PANTHER" id="PTHR13847:SF193">
    <property type="entry name" value="PYRUVATE DEHYDROGENASE PHOSPHATASE REGULATORY SUBUNIT, MITOCHONDRIAL"/>
    <property type="match status" value="1"/>
</dbReference>